<reference evidence="2" key="2">
    <citation type="journal article" date="2008" name="Nucleic Acids Res.">
        <title>The rice annotation project database (RAP-DB): 2008 update.</title>
        <authorList>
            <consortium name="The rice annotation project (RAP)"/>
        </authorList>
    </citation>
    <scope>GENOME REANNOTATION</scope>
    <source>
        <strain evidence="2">cv. Nipponbare</strain>
    </source>
</reference>
<dbReference type="EMBL" id="AP008216">
    <property type="protein sequence ID" value="BAH94976.1"/>
    <property type="molecule type" value="Genomic_DNA"/>
</dbReference>
<proteinExistence type="predicted"/>
<organism evidence="1 2">
    <name type="scientific">Oryza sativa subsp. japonica</name>
    <name type="common">Rice</name>
    <dbReference type="NCBI Taxonomy" id="39947"/>
    <lineage>
        <taxon>Eukaryota</taxon>
        <taxon>Viridiplantae</taxon>
        <taxon>Streptophyta</taxon>
        <taxon>Embryophyta</taxon>
        <taxon>Tracheophyta</taxon>
        <taxon>Spermatophyta</taxon>
        <taxon>Magnoliopsida</taxon>
        <taxon>Liliopsida</taxon>
        <taxon>Poales</taxon>
        <taxon>Poaceae</taxon>
        <taxon>BOP clade</taxon>
        <taxon>Oryzoideae</taxon>
        <taxon>Oryzeae</taxon>
        <taxon>Oryzinae</taxon>
        <taxon>Oryza</taxon>
        <taxon>Oryza sativa</taxon>
    </lineage>
</organism>
<dbReference type="Proteomes" id="UP000000763">
    <property type="component" value="Chromosome 10"/>
</dbReference>
<accession>A0A0N7KS41</accession>
<protein>
    <submittedName>
        <fullName evidence="1">Os10g0528150 protein</fullName>
    </submittedName>
</protein>
<sequence length="141" mass="14356">MPVQLFAAAAAARSACLFLAYSANVPASGKTAMAASSAAKRSTHASRSGLLVASKSLIPYRASPACTQLTRAPSVTSRYPTASPPKKGFPLEHSSKAASRFATAVNVSFNASAFSSSVLPIDACSHDFNSCDDAPSAAVDS</sequence>
<name>A0A0N7KS41_ORYSJ</name>
<dbReference type="KEGG" id="dosa:Os10g0528150"/>
<dbReference type="OMA" id="MSRHANE"/>
<dbReference type="AlphaFoldDB" id="A0A0N7KS41"/>
<reference evidence="1 2" key="1">
    <citation type="journal article" date="2005" name="Nature">
        <title>The map-based sequence of the rice genome.</title>
        <authorList>
            <consortium name="International rice genome sequencing project (IRGSP)"/>
            <person name="Matsumoto T."/>
            <person name="Wu J."/>
            <person name="Kanamori H."/>
            <person name="Katayose Y."/>
            <person name="Fujisawa M."/>
            <person name="Namiki N."/>
            <person name="Mizuno H."/>
            <person name="Yamamoto K."/>
            <person name="Antonio B.A."/>
            <person name="Baba T."/>
            <person name="Sakata K."/>
            <person name="Nagamura Y."/>
            <person name="Aoki H."/>
            <person name="Arikawa K."/>
            <person name="Arita K."/>
            <person name="Bito T."/>
            <person name="Chiden Y."/>
            <person name="Fujitsuka N."/>
            <person name="Fukunaka R."/>
            <person name="Hamada M."/>
            <person name="Harada C."/>
            <person name="Hayashi A."/>
            <person name="Hijishita S."/>
            <person name="Honda M."/>
            <person name="Hosokawa S."/>
            <person name="Ichikawa Y."/>
            <person name="Idonuma A."/>
            <person name="Iijima M."/>
            <person name="Ikeda M."/>
            <person name="Ikeno M."/>
            <person name="Ito K."/>
            <person name="Ito S."/>
            <person name="Ito T."/>
            <person name="Ito Y."/>
            <person name="Ito Y."/>
            <person name="Iwabuchi A."/>
            <person name="Kamiya K."/>
            <person name="Karasawa W."/>
            <person name="Kurita K."/>
            <person name="Katagiri S."/>
            <person name="Kikuta A."/>
            <person name="Kobayashi H."/>
            <person name="Kobayashi N."/>
            <person name="Machita K."/>
            <person name="Maehara T."/>
            <person name="Masukawa M."/>
            <person name="Mizubayashi T."/>
            <person name="Mukai Y."/>
            <person name="Nagasaki H."/>
            <person name="Nagata Y."/>
            <person name="Naito S."/>
            <person name="Nakashima M."/>
            <person name="Nakama Y."/>
            <person name="Nakamichi Y."/>
            <person name="Nakamura M."/>
            <person name="Meguro A."/>
            <person name="Negishi M."/>
            <person name="Ohta I."/>
            <person name="Ohta T."/>
            <person name="Okamoto M."/>
            <person name="Ono N."/>
            <person name="Saji S."/>
            <person name="Sakaguchi M."/>
            <person name="Sakai K."/>
            <person name="Shibata M."/>
            <person name="Shimokawa T."/>
            <person name="Song J."/>
            <person name="Takazaki Y."/>
            <person name="Terasawa K."/>
            <person name="Tsugane M."/>
            <person name="Tsuji K."/>
            <person name="Ueda S."/>
            <person name="Waki K."/>
            <person name="Yamagata H."/>
            <person name="Yamamoto M."/>
            <person name="Yamamoto S."/>
            <person name="Yamane H."/>
            <person name="Yoshiki S."/>
            <person name="Yoshihara R."/>
            <person name="Yukawa K."/>
            <person name="Zhong H."/>
            <person name="Yano M."/>
            <person name="Yuan Q."/>
            <person name="Ouyang S."/>
            <person name="Liu J."/>
            <person name="Jones K.M."/>
            <person name="Gansberger K."/>
            <person name="Moffat K."/>
            <person name="Hill J."/>
            <person name="Bera J."/>
            <person name="Fadrosh D."/>
            <person name="Jin S."/>
            <person name="Johri S."/>
            <person name="Kim M."/>
            <person name="Overton L."/>
            <person name="Reardon M."/>
            <person name="Tsitrin T."/>
            <person name="Vuong H."/>
            <person name="Weaver B."/>
            <person name="Ciecko A."/>
            <person name="Tallon L."/>
            <person name="Jackson J."/>
            <person name="Pai G."/>
            <person name="Aken S.V."/>
            <person name="Utterback T."/>
            <person name="Reidmuller S."/>
            <person name="Feldblyum T."/>
            <person name="Hsiao J."/>
            <person name="Zismann V."/>
            <person name="Iobst S."/>
            <person name="de Vazeille A.R."/>
            <person name="Buell C.R."/>
            <person name="Ying K."/>
            <person name="Li Y."/>
            <person name="Lu T."/>
            <person name="Huang Y."/>
            <person name="Zhao Q."/>
            <person name="Feng Q."/>
            <person name="Zhang L."/>
            <person name="Zhu J."/>
            <person name="Weng Q."/>
            <person name="Mu J."/>
            <person name="Lu Y."/>
            <person name="Fan D."/>
            <person name="Liu Y."/>
            <person name="Guan J."/>
            <person name="Zhang Y."/>
            <person name="Yu S."/>
            <person name="Liu X."/>
            <person name="Zhang Y."/>
            <person name="Hong G."/>
            <person name="Han B."/>
            <person name="Choisne N."/>
            <person name="Demange N."/>
            <person name="Orjeda G."/>
            <person name="Samain S."/>
            <person name="Cattolico L."/>
            <person name="Pelletier E."/>
            <person name="Couloux A."/>
            <person name="Segurens B."/>
            <person name="Wincker P."/>
            <person name="D'Hont A."/>
            <person name="Scarpelli C."/>
            <person name="Weissenbach J."/>
            <person name="Salanoubat M."/>
            <person name="Quetier F."/>
            <person name="Yu Y."/>
            <person name="Kim H.R."/>
            <person name="Rambo T."/>
            <person name="Currie J."/>
            <person name="Collura K."/>
            <person name="Luo M."/>
            <person name="Yang T."/>
            <person name="Ammiraju J.S.S."/>
            <person name="Engler F."/>
            <person name="Soderlund C."/>
            <person name="Wing R.A."/>
            <person name="Palmer L.E."/>
            <person name="de la Bastide M."/>
            <person name="Spiegel L."/>
            <person name="Nascimento L."/>
            <person name="Zutavern T."/>
            <person name="O'Shaughnessy A."/>
            <person name="Dike S."/>
            <person name="Dedhia N."/>
            <person name="Preston R."/>
            <person name="Balija V."/>
            <person name="McCombie W.R."/>
            <person name="Chow T."/>
            <person name="Chen H."/>
            <person name="Chung M."/>
            <person name="Chen C."/>
            <person name="Shaw J."/>
            <person name="Wu H."/>
            <person name="Hsiao K."/>
            <person name="Chao Y."/>
            <person name="Chu M."/>
            <person name="Cheng C."/>
            <person name="Hour A."/>
            <person name="Lee P."/>
            <person name="Lin S."/>
            <person name="Lin Y."/>
            <person name="Liou J."/>
            <person name="Liu S."/>
            <person name="Hsing Y."/>
            <person name="Raghuvanshi S."/>
            <person name="Mohanty A."/>
            <person name="Bharti A.K."/>
            <person name="Gaur A."/>
            <person name="Gupta V."/>
            <person name="Kumar D."/>
            <person name="Ravi V."/>
            <person name="Vij S."/>
            <person name="Kapur A."/>
            <person name="Khurana P."/>
            <person name="Khurana P."/>
            <person name="Khurana J.P."/>
            <person name="Tyagi A.K."/>
            <person name="Gaikwad K."/>
            <person name="Singh A."/>
            <person name="Dalal V."/>
            <person name="Srivastava S."/>
            <person name="Dixit A."/>
            <person name="Pal A.K."/>
            <person name="Ghazi I.A."/>
            <person name="Yadav M."/>
            <person name="Pandit A."/>
            <person name="Bhargava A."/>
            <person name="Sureshbabu K."/>
            <person name="Batra K."/>
            <person name="Sharma T.R."/>
            <person name="Mohapatra T."/>
            <person name="Singh N.K."/>
            <person name="Messing J."/>
            <person name="Nelson A.B."/>
            <person name="Fuks G."/>
            <person name="Kavchok S."/>
            <person name="Keizer G."/>
            <person name="Linton E."/>
            <person name="Llaca V."/>
            <person name="Song R."/>
            <person name="Tanyolac B."/>
            <person name="Young S."/>
            <person name="Ho-Il K."/>
            <person name="Hahn J.H."/>
            <person name="Sangsakoo G."/>
            <person name="Vanavichit A."/>
            <person name="de Mattos Luiz.A.T."/>
            <person name="Zimmer P.D."/>
            <person name="Malone G."/>
            <person name="Dellagostin O."/>
            <person name="de Oliveira A.C."/>
            <person name="Bevan M."/>
            <person name="Bancroft I."/>
            <person name="Minx P."/>
            <person name="Cordum H."/>
            <person name="Wilson R."/>
            <person name="Cheng Z."/>
            <person name="Jin W."/>
            <person name="Jiang J."/>
            <person name="Leong S.A."/>
            <person name="Iwama H."/>
            <person name="Gojobori T."/>
            <person name="Itoh T."/>
            <person name="Niimura Y."/>
            <person name="Fujii Y."/>
            <person name="Habara T."/>
            <person name="Sakai H."/>
            <person name="Sato Y."/>
            <person name="Wilson G."/>
            <person name="Kumar K."/>
            <person name="McCouch S."/>
            <person name="Juretic N."/>
            <person name="Hoen D."/>
            <person name="Wright S."/>
            <person name="Bruskiewich R."/>
            <person name="Bureau T."/>
            <person name="Miyao A."/>
            <person name="Hirochika H."/>
            <person name="Nishikawa T."/>
            <person name="Kadowaki K."/>
            <person name="Sugiura M."/>
            <person name="Burr B."/>
            <person name="Sasaki T."/>
        </authorList>
    </citation>
    <scope>NUCLEOTIDE SEQUENCE [LARGE SCALE GENOMIC DNA]</scope>
    <source>
        <strain evidence="2">cv. Nipponbare</strain>
    </source>
</reference>
<gene>
    <name evidence="1" type="ordered locus">Os10g0528150</name>
</gene>
<evidence type="ECO:0000313" key="2">
    <source>
        <dbReference type="Proteomes" id="UP000000763"/>
    </source>
</evidence>
<dbReference type="Gramene" id="Os10t0528150-01">
    <property type="protein sequence ID" value="Os10t0528150-01"/>
    <property type="gene ID" value="Os10g0528150"/>
</dbReference>
<evidence type="ECO:0000313" key="1">
    <source>
        <dbReference type="EMBL" id="BAH94976.1"/>
    </source>
</evidence>